<feature type="chain" id="PRO_5005247766" evidence="2">
    <location>
        <begin position="35"/>
        <end position="469"/>
    </location>
</feature>
<dbReference type="PANTHER" id="PTHR33546:SF1">
    <property type="entry name" value="LARGE, MULTIFUNCTIONAL SECRETED PROTEIN"/>
    <property type="match status" value="1"/>
</dbReference>
<dbReference type="PANTHER" id="PTHR33546">
    <property type="entry name" value="LARGE, MULTIFUNCTIONAL SECRETED PROTEIN-RELATED"/>
    <property type="match status" value="1"/>
</dbReference>
<evidence type="ECO:0000256" key="2">
    <source>
        <dbReference type="SAM" id="SignalP"/>
    </source>
</evidence>
<reference evidence="4" key="1">
    <citation type="submission" date="2015-05" db="EMBL/GenBank/DDBJ databases">
        <title>Permanent draft genome of Rhodopirellula islandicus K833.</title>
        <authorList>
            <person name="Kizina J."/>
            <person name="Richter M."/>
            <person name="Glockner F.O."/>
            <person name="Harder J."/>
        </authorList>
    </citation>
    <scope>NUCLEOTIDE SEQUENCE [LARGE SCALE GENOMIC DNA]</scope>
    <source>
        <strain evidence="4">K833</strain>
    </source>
</reference>
<evidence type="ECO:0000313" key="5">
    <source>
        <dbReference type="Proteomes" id="UP000036367"/>
    </source>
</evidence>
<proteinExistence type="predicted"/>
<gene>
    <name evidence="4" type="ORF">RISK_006296</name>
</gene>
<dbReference type="Proteomes" id="UP000036367">
    <property type="component" value="Unassembled WGS sequence"/>
</dbReference>
<name>A0A0J1B595_RHOIS</name>
<comment type="caution">
    <text evidence="4">The sequence shown here is derived from an EMBL/GenBank/DDBJ whole genome shotgun (WGS) entry which is preliminary data.</text>
</comment>
<dbReference type="STRING" id="595434.RISK_006296"/>
<dbReference type="InterPro" id="IPR010496">
    <property type="entry name" value="AL/BT2_dom"/>
</dbReference>
<feature type="compositionally biased region" description="Basic and acidic residues" evidence="1">
    <location>
        <begin position="35"/>
        <end position="82"/>
    </location>
</feature>
<protein>
    <submittedName>
        <fullName evidence="4">Large multi-functional protein</fullName>
    </submittedName>
</protein>
<dbReference type="RefSeq" id="WP_047817162.1">
    <property type="nucleotide sequence ID" value="NZ_LECT01000051.1"/>
</dbReference>
<feature type="region of interest" description="Disordered" evidence="1">
    <location>
        <begin position="32"/>
        <end position="134"/>
    </location>
</feature>
<dbReference type="EMBL" id="LECT01000051">
    <property type="protein sequence ID" value="KLU01666.1"/>
    <property type="molecule type" value="Genomic_DNA"/>
</dbReference>
<evidence type="ECO:0000259" key="3">
    <source>
        <dbReference type="Pfam" id="PF06439"/>
    </source>
</evidence>
<feature type="domain" description="3-keto-alpha-glucoside-1,2-lyase/3-keto-2-hydroxy-glucal hydratase" evidence="3">
    <location>
        <begin position="269"/>
        <end position="442"/>
    </location>
</feature>
<feature type="compositionally biased region" description="Basic and acidic residues" evidence="1">
    <location>
        <begin position="91"/>
        <end position="103"/>
    </location>
</feature>
<dbReference type="PATRIC" id="fig|595434.4.peg.5985"/>
<sequence>MSFRKFLATPTPRVFAGLLALCLAISLTPQVVSAQEKDSVATEKSDASKPDAKPAETKSEKKAEKASDDANEEKASKPKQDASEAPTADAPKSEKMADEKADNETAPQEEVAEEKPAEPKPDPTWVEKGVWTLPPTEGPVAVDFKLIGEYAGDVAIATEKKTDDSDASTETTNQRFGIQIRALGSGEFEALAYEGGLPGDENFNEATQLRLIGRRNGETLVLSGGPWALFAGPEKCRLINFEGDSLGELPRVIRTSPTMGAQPPKEALVLFNGENTDQFSKARIADEGLLAQGANIKWLLNDFDLHLEFRIPHMPGKQGQQRGNSGIYLQSRYECQVLDSFGTERVFNGLGALYRFKPPRLNMAFPPLTWQTYDVRFTAARFGVDGKKLRPAHVTSWVNGVKVQDNVALPGPTGAGKPEEALPLPTLLQDHSDPVRFRNVWVLDRGLATGDSFPLQTENEAGTQVPPGT</sequence>
<keyword evidence="5" id="KW-1185">Reference proteome</keyword>
<accession>A0A0J1B595</accession>
<feature type="signal peptide" evidence="2">
    <location>
        <begin position="1"/>
        <end position="34"/>
    </location>
</feature>
<organism evidence="4 5">
    <name type="scientific">Rhodopirellula islandica</name>
    <dbReference type="NCBI Taxonomy" id="595434"/>
    <lineage>
        <taxon>Bacteria</taxon>
        <taxon>Pseudomonadati</taxon>
        <taxon>Planctomycetota</taxon>
        <taxon>Planctomycetia</taxon>
        <taxon>Pirellulales</taxon>
        <taxon>Pirellulaceae</taxon>
        <taxon>Rhodopirellula</taxon>
    </lineage>
</organism>
<dbReference type="GO" id="GO:0016787">
    <property type="term" value="F:hydrolase activity"/>
    <property type="evidence" value="ECO:0007669"/>
    <property type="project" value="InterPro"/>
</dbReference>
<dbReference type="AlphaFoldDB" id="A0A0J1B595"/>
<evidence type="ECO:0000256" key="1">
    <source>
        <dbReference type="SAM" id="MobiDB-lite"/>
    </source>
</evidence>
<dbReference type="Gene3D" id="2.60.120.560">
    <property type="entry name" value="Exo-inulinase, domain 1"/>
    <property type="match status" value="1"/>
</dbReference>
<dbReference type="Pfam" id="PF06439">
    <property type="entry name" value="3keto-disac_hyd"/>
    <property type="match status" value="1"/>
</dbReference>
<keyword evidence="2" id="KW-0732">Signal</keyword>
<evidence type="ECO:0000313" key="4">
    <source>
        <dbReference type="EMBL" id="KLU01666.1"/>
    </source>
</evidence>
<dbReference type="OrthoDB" id="176168at2"/>